<keyword evidence="4" id="KW-1185">Reference proteome</keyword>
<dbReference type="PANTHER" id="PTHR12901">
    <property type="entry name" value="SPERM PROTEIN HOMOLOG"/>
    <property type="match status" value="1"/>
</dbReference>
<dbReference type="SUPFAM" id="SSF55961">
    <property type="entry name" value="Bet v1-like"/>
    <property type="match status" value="1"/>
</dbReference>
<dbReference type="InterPro" id="IPR005031">
    <property type="entry name" value="COQ10_START"/>
</dbReference>
<accession>A0ABW4LZ79</accession>
<gene>
    <name evidence="3" type="ORF">ACFSE1_03030</name>
</gene>
<feature type="domain" description="Coenzyme Q-binding protein COQ10 START" evidence="2">
    <location>
        <begin position="10"/>
        <end position="139"/>
    </location>
</feature>
<dbReference type="Pfam" id="PF03364">
    <property type="entry name" value="Polyketide_cyc"/>
    <property type="match status" value="1"/>
</dbReference>
<evidence type="ECO:0000259" key="2">
    <source>
        <dbReference type="Pfam" id="PF03364"/>
    </source>
</evidence>
<protein>
    <submittedName>
        <fullName evidence="3">Type II toxin-antitoxin system RatA family toxin</fullName>
    </submittedName>
</protein>
<proteinExistence type="inferred from homology"/>
<dbReference type="EMBL" id="JBHUEQ010000003">
    <property type="protein sequence ID" value="MFD1744426.1"/>
    <property type="molecule type" value="Genomic_DNA"/>
</dbReference>
<sequence length="154" mass="17747">MPKFENHRPVRHSPADMFALVADVEKYPEFLPLCEALTIRSRKERDGKTLLVADMTVGYKAIRETFTTQVLLNPAELAIDVKYIEGPFKYLDNQWRFRESPEGCVVDFVIDYEFKSRILGALMGSMFDRAFRMFAEAFEERADKVYTSANSASN</sequence>
<dbReference type="PANTHER" id="PTHR12901:SF10">
    <property type="entry name" value="COENZYME Q-BINDING PROTEIN COQ10, MITOCHONDRIAL"/>
    <property type="match status" value="1"/>
</dbReference>
<comment type="caution">
    <text evidence="3">The sequence shown here is derived from an EMBL/GenBank/DDBJ whole genome shotgun (WGS) entry which is preliminary data.</text>
</comment>
<dbReference type="InterPro" id="IPR023393">
    <property type="entry name" value="START-like_dom_sf"/>
</dbReference>
<reference evidence="4" key="1">
    <citation type="journal article" date="2019" name="Int. J. Syst. Evol. Microbiol.">
        <title>The Global Catalogue of Microorganisms (GCM) 10K type strain sequencing project: providing services to taxonomists for standard genome sequencing and annotation.</title>
        <authorList>
            <consortium name="The Broad Institute Genomics Platform"/>
            <consortium name="The Broad Institute Genome Sequencing Center for Infectious Disease"/>
            <person name="Wu L."/>
            <person name="Ma J."/>
        </authorList>
    </citation>
    <scope>NUCLEOTIDE SEQUENCE [LARGE SCALE GENOMIC DNA]</scope>
    <source>
        <strain evidence="4">CG52</strain>
    </source>
</reference>
<evidence type="ECO:0000256" key="1">
    <source>
        <dbReference type="ARBA" id="ARBA00008918"/>
    </source>
</evidence>
<evidence type="ECO:0000313" key="4">
    <source>
        <dbReference type="Proteomes" id="UP001597322"/>
    </source>
</evidence>
<dbReference type="Gene3D" id="3.30.530.20">
    <property type="match status" value="1"/>
</dbReference>
<dbReference type="RefSeq" id="WP_377396345.1">
    <property type="nucleotide sequence ID" value="NZ_JBHUEQ010000003.1"/>
</dbReference>
<dbReference type="InterPro" id="IPR044996">
    <property type="entry name" value="COQ10-like"/>
</dbReference>
<organism evidence="3 4">
    <name type="scientific">Rhizobium helianthi</name>
    <dbReference type="NCBI Taxonomy" id="1132695"/>
    <lineage>
        <taxon>Bacteria</taxon>
        <taxon>Pseudomonadati</taxon>
        <taxon>Pseudomonadota</taxon>
        <taxon>Alphaproteobacteria</taxon>
        <taxon>Hyphomicrobiales</taxon>
        <taxon>Rhizobiaceae</taxon>
        <taxon>Rhizobium/Agrobacterium group</taxon>
        <taxon>Rhizobium</taxon>
    </lineage>
</organism>
<dbReference type="Proteomes" id="UP001597322">
    <property type="component" value="Unassembled WGS sequence"/>
</dbReference>
<comment type="similarity">
    <text evidence="1">Belongs to the ribosome association toxin RatA family.</text>
</comment>
<evidence type="ECO:0000313" key="3">
    <source>
        <dbReference type="EMBL" id="MFD1744426.1"/>
    </source>
</evidence>
<dbReference type="CDD" id="cd07813">
    <property type="entry name" value="COQ10p_like"/>
    <property type="match status" value="1"/>
</dbReference>
<name>A0ABW4LZ79_9HYPH</name>